<dbReference type="InterPro" id="IPR022367">
    <property type="entry name" value="2-oxoacid/accept_OxRdtase_asu"/>
</dbReference>
<comment type="caution">
    <text evidence="3">The sequence shown here is derived from an EMBL/GenBank/DDBJ whole genome shotgun (WGS) entry which is preliminary data.</text>
</comment>
<dbReference type="Proteomes" id="UP000176413">
    <property type="component" value="Unassembled WGS sequence"/>
</dbReference>
<evidence type="ECO:0000313" key="4">
    <source>
        <dbReference type="Proteomes" id="UP000176413"/>
    </source>
</evidence>
<dbReference type="InterPro" id="IPR002880">
    <property type="entry name" value="Pyrv_Fd/Flavodoxin_OxRdtase_N"/>
</dbReference>
<evidence type="ECO:0000259" key="2">
    <source>
        <dbReference type="Pfam" id="PF01855"/>
    </source>
</evidence>
<organism evidence="3 4">
    <name type="scientific">Candidatus Magasanikbacteria bacterium RIFCSPHIGHO2_02_FULL_45_10</name>
    <dbReference type="NCBI Taxonomy" id="1798679"/>
    <lineage>
        <taxon>Bacteria</taxon>
        <taxon>Candidatus Magasanikiibacteriota</taxon>
    </lineage>
</organism>
<dbReference type="FunFam" id="3.40.50.970:FF:000022">
    <property type="entry name" value="2-oxoglutarate ferredoxin oxidoreductase alpha subunit"/>
    <property type="match status" value="1"/>
</dbReference>
<dbReference type="PANTHER" id="PTHR32154">
    <property type="entry name" value="PYRUVATE-FLAVODOXIN OXIDOREDUCTASE-RELATED"/>
    <property type="match status" value="1"/>
</dbReference>
<accession>A0A1F6MA09</accession>
<dbReference type="PANTHER" id="PTHR32154:SF20">
    <property type="entry name" value="2-OXOGLUTARATE OXIDOREDUCTASE SUBUNIT KORA"/>
    <property type="match status" value="1"/>
</dbReference>
<dbReference type="Gene3D" id="3.40.50.920">
    <property type="match status" value="1"/>
</dbReference>
<dbReference type="InterPro" id="IPR050722">
    <property type="entry name" value="Pyruvate:ferred/Flavod_OxRd"/>
</dbReference>
<proteinExistence type="predicted"/>
<dbReference type="NCBIfam" id="TIGR03710">
    <property type="entry name" value="OAFO_sf"/>
    <property type="match status" value="1"/>
</dbReference>
<dbReference type="CDD" id="cd07034">
    <property type="entry name" value="TPP_PYR_PFOR_IOR-alpha_like"/>
    <property type="match status" value="1"/>
</dbReference>
<feature type="domain" description="Pyruvate flavodoxin/ferredoxin oxidoreductase pyrimidine binding" evidence="2">
    <location>
        <begin position="73"/>
        <end position="307"/>
    </location>
</feature>
<gene>
    <name evidence="3" type="ORF">A3D53_02750</name>
</gene>
<protein>
    <recommendedName>
        <fullName evidence="2">Pyruvate flavodoxin/ferredoxin oxidoreductase pyrimidine binding domain-containing protein</fullName>
    </recommendedName>
</protein>
<dbReference type="Pfam" id="PF01855">
    <property type="entry name" value="POR_N"/>
    <property type="match status" value="1"/>
</dbReference>
<dbReference type="EMBL" id="MFQA01000045">
    <property type="protein sequence ID" value="OGH68363.1"/>
    <property type="molecule type" value="Genomic_DNA"/>
</dbReference>
<evidence type="ECO:0000313" key="3">
    <source>
        <dbReference type="EMBL" id="OGH68363.1"/>
    </source>
</evidence>
<dbReference type="SUPFAM" id="SSF52922">
    <property type="entry name" value="TK C-terminal domain-like"/>
    <property type="match status" value="1"/>
</dbReference>
<dbReference type="GO" id="GO:0016491">
    <property type="term" value="F:oxidoreductase activity"/>
    <property type="evidence" value="ECO:0007669"/>
    <property type="project" value="UniProtKB-KW"/>
</dbReference>
<dbReference type="Gene3D" id="3.40.50.970">
    <property type="match status" value="1"/>
</dbReference>
<keyword evidence="1" id="KW-0560">Oxidoreductase</keyword>
<evidence type="ECO:0000256" key="1">
    <source>
        <dbReference type="ARBA" id="ARBA00023002"/>
    </source>
</evidence>
<sequence>ALTGGNLSALMALIDEEFSAKKKDVAALNKKCAEAGYGYILNEYEGSVSTALKPLSRRPERLIVSGNDAVALGSIAAGMQFAAVYPMTPTSNILHVLAPHQEEFGFIYKQPEDEISAITMAIGASFAGARAMVATAGGGFCLMTEGYGLAAMTETPVVIVVGMRGGPSTGLPTWTEQGDLQFVLHASQGTFPRLVLAPGDVEEAFHLTMQAYNLAEKYQGPVIILMDKHLCESPAVAAPFSYSDYRIERGKIFDKYDEKYSRYAWSADGISPRAFPGDGNHIMANSDEHNEHGYSAEGAENRVRMMKKRLQKMATCEQKDLPTPTVYGPAEADLTIVSWGSNKGVILDALEKYTNVNFLHLTWLNPFPTEFVRTFLSQSKRVAIFECNYGGQLDQLIREKTGHDIKEKWFKYDGRPFFYEEVSAKIENLLRSKISATIVGSKYSPTV</sequence>
<dbReference type="SUPFAM" id="SSF52518">
    <property type="entry name" value="Thiamin diphosphate-binding fold (THDP-binding)"/>
    <property type="match status" value="1"/>
</dbReference>
<dbReference type="GO" id="GO:0006979">
    <property type="term" value="P:response to oxidative stress"/>
    <property type="evidence" value="ECO:0007669"/>
    <property type="project" value="TreeGrafter"/>
</dbReference>
<dbReference type="AlphaFoldDB" id="A0A1F6MA09"/>
<dbReference type="InterPro" id="IPR029061">
    <property type="entry name" value="THDP-binding"/>
</dbReference>
<reference evidence="3 4" key="1">
    <citation type="journal article" date="2016" name="Nat. Commun.">
        <title>Thousands of microbial genomes shed light on interconnected biogeochemical processes in an aquifer system.</title>
        <authorList>
            <person name="Anantharaman K."/>
            <person name="Brown C.T."/>
            <person name="Hug L.A."/>
            <person name="Sharon I."/>
            <person name="Castelle C.J."/>
            <person name="Probst A.J."/>
            <person name="Thomas B.C."/>
            <person name="Singh A."/>
            <person name="Wilkins M.J."/>
            <person name="Karaoz U."/>
            <person name="Brodie E.L."/>
            <person name="Williams K.H."/>
            <person name="Hubbard S.S."/>
            <person name="Banfield J.F."/>
        </authorList>
    </citation>
    <scope>NUCLEOTIDE SEQUENCE [LARGE SCALE GENOMIC DNA]</scope>
</reference>
<dbReference type="InterPro" id="IPR009014">
    <property type="entry name" value="Transketo_C/PFOR_II"/>
</dbReference>
<feature type="non-terminal residue" evidence="3">
    <location>
        <position position="1"/>
    </location>
</feature>
<name>A0A1F6MA09_9BACT</name>